<keyword evidence="5" id="KW-1185">Reference proteome</keyword>
<organism evidence="4 5">
    <name type="scientific">Chitinophaga silvisoli</name>
    <dbReference type="NCBI Taxonomy" id="2291814"/>
    <lineage>
        <taxon>Bacteria</taxon>
        <taxon>Pseudomonadati</taxon>
        <taxon>Bacteroidota</taxon>
        <taxon>Chitinophagia</taxon>
        <taxon>Chitinophagales</taxon>
        <taxon>Chitinophagaceae</taxon>
        <taxon>Chitinophaga</taxon>
    </lineage>
</organism>
<dbReference type="InterPro" id="IPR011006">
    <property type="entry name" value="CheY-like_superfamily"/>
</dbReference>
<dbReference type="PANTHER" id="PTHR44591:SF3">
    <property type="entry name" value="RESPONSE REGULATORY DOMAIN-CONTAINING PROTEIN"/>
    <property type="match status" value="1"/>
</dbReference>
<evidence type="ECO:0000259" key="3">
    <source>
        <dbReference type="PROSITE" id="PS50110"/>
    </source>
</evidence>
<comment type="caution">
    <text evidence="2">Lacks conserved residue(s) required for the propagation of feature annotation.</text>
</comment>
<reference evidence="4 5" key="1">
    <citation type="submission" date="2018-08" db="EMBL/GenBank/DDBJ databases">
        <title>Chitinophaga sp. K20C18050901, a novel bacterium isolated from forest soil.</title>
        <authorList>
            <person name="Wang C."/>
        </authorList>
    </citation>
    <scope>NUCLEOTIDE SEQUENCE [LARGE SCALE GENOMIC DNA]</scope>
    <source>
        <strain evidence="4 5">K20C18050901</strain>
    </source>
</reference>
<feature type="domain" description="Response regulatory" evidence="3">
    <location>
        <begin position="5"/>
        <end position="123"/>
    </location>
</feature>
<dbReference type="EMBL" id="QTJV01000013">
    <property type="protein sequence ID" value="RFM31539.1"/>
    <property type="molecule type" value="Genomic_DNA"/>
</dbReference>
<dbReference type="CDD" id="cd00156">
    <property type="entry name" value="REC"/>
    <property type="match status" value="1"/>
</dbReference>
<dbReference type="GO" id="GO:0000160">
    <property type="term" value="P:phosphorelay signal transduction system"/>
    <property type="evidence" value="ECO:0007669"/>
    <property type="project" value="InterPro"/>
</dbReference>
<gene>
    <name evidence="4" type="ORF">DXN04_27890</name>
</gene>
<dbReference type="Proteomes" id="UP000261174">
    <property type="component" value="Unassembled WGS sequence"/>
</dbReference>
<dbReference type="SUPFAM" id="SSF52172">
    <property type="entry name" value="CheY-like"/>
    <property type="match status" value="1"/>
</dbReference>
<dbReference type="RefSeq" id="WP_116856694.1">
    <property type="nucleotide sequence ID" value="NZ_QTJV01000013.1"/>
</dbReference>
<evidence type="ECO:0000256" key="2">
    <source>
        <dbReference type="PROSITE-ProRule" id="PRU00169"/>
    </source>
</evidence>
<evidence type="ECO:0000313" key="5">
    <source>
        <dbReference type="Proteomes" id="UP000261174"/>
    </source>
</evidence>
<dbReference type="InterPro" id="IPR050595">
    <property type="entry name" value="Bact_response_regulator"/>
</dbReference>
<evidence type="ECO:0000256" key="1">
    <source>
        <dbReference type="ARBA" id="ARBA00022553"/>
    </source>
</evidence>
<sequence length="132" mass="15256">MATYKLLFVDQEKEDVALMQELLPNDQFEIITLDNSHLEPELSVLTRNIPDAILLNAGLAVDNTCRLIRKIRSHHSLRHLLIIVLSVFDPSFISRDDLLAEADDVIQKPYSYRELTWLVDRIKKGLAFRDAR</sequence>
<name>A0A3E1NUB9_9BACT</name>
<dbReference type="PROSITE" id="PS50110">
    <property type="entry name" value="RESPONSE_REGULATORY"/>
    <property type="match status" value="1"/>
</dbReference>
<dbReference type="PANTHER" id="PTHR44591">
    <property type="entry name" value="STRESS RESPONSE REGULATOR PROTEIN 1"/>
    <property type="match status" value="1"/>
</dbReference>
<dbReference type="Gene3D" id="3.40.50.2300">
    <property type="match status" value="1"/>
</dbReference>
<dbReference type="InterPro" id="IPR001789">
    <property type="entry name" value="Sig_transdc_resp-reg_receiver"/>
</dbReference>
<dbReference type="AlphaFoldDB" id="A0A3E1NUB9"/>
<keyword evidence="1" id="KW-0597">Phosphoprotein</keyword>
<proteinExistence type="predicted"/>
<comment type="caution">
    <text evidence="4">The sequence shown here is derived from an EMBL/GenBank/DDBJ whole genome shotgun (WGS) entry which is preliminary data.</text>
</comment>
<protein>
    <submittedName>
        <fullName evidence="4">Response regulator</fullName>
    </submittedName>
</protein>
<accession>A0A3E1NUB9</accession>
<dbReference type="OrthoDB" id="795853at2"/>
<evidence type="ECO:0000313" key="4">
    <source>
        <dbReference type="EMBL" id="RFM31539.1"/>
    </source>
</evidence>